<evidence type="ECO:0000313" key="8">
    <source>
        <dbReference type="Proteomes" id="UP000694918"/>
    </source>
</evidence>
<dbReference type="FunFam" id="3.30.60.90:FF:000014">
    <property type="entry name" value="E3 ubiquitin-protein ligase PRT1"/>
    <property type="match status" value="1"/>
</dbReference>
<keyword evidence="3" id="KW-0862">Zinc</keyword>
<name>A0AAJ6TQ74_POPEU</name>
<evidence type="ECO:0000256" key="1">
    <source>
        <dbReference type="ARBA" id="ARBA00022723"/>
    </source>
</evidence>
<feature type="region of interest" description="Disordered" evidence="5">
    <location>
        <begin position="1"/>
        <end position="26"/>
    </location>
</feature>
<feature type="compositionally biased region" description="Polar residues" evidence="5">
    <location>
        <begin position="1"/>
        <end position="10"/>
    </location>
</feature>
<protein>
    <submittedName>
        <fullName evidence="9">E3 ubiquitin-protein ligase PRT1-like</fullName>
    </submittedName>
</protein>
<dbReference type="PROSITE" id="PS00518">
    <property type="entry name" value="ZF_RING_1"/>
    <property type="match status" value="1"/>
</dbReference>
<dbReference type="PROSITE" id="PS50135">
    <property type="entry name" value="ZF_ZZ_2"/>
    <property type="match status" value="1"/>
</dbReference>
<dbReference type="InterPro" id="IPR017907">
    <property type="entry name" value="Znf_RING_CS"/>
</dbReference>
<dbReference type="Pfam" id="PF13920">
    <property type="entry name" value="zf-C3HC4_3"/>
    <property type="match status" value="1"/>
</dbReference>
<dbReference type="KEGG" id="peu:105119101"/>
<evidence type="ECO:0000259" key="6">
    <source>
        <dbReference type="PROSITE" id="PS50089"/>
    </source>
</evidence>
<dbReference type="Proteomes" id="UP000694918">
    <property type="component" value="Unplaced"/>
</dbReference>
<feature type="domain" description="RING-type" evidence="6">
    <location>
        <begin position="38"/>
        <end position="78"/>
    </location>
</feature>
<dbReference type="PROSITE" id="PS01357">
    <property type="entry name" value="ZF_ZZ_1"/>
    <property type="match status" value="1"/>
</dbReference>
<dbReference type="InterPro" id="IPR027370">
    <property type="entry name" value="Znf-RING_euk"/>
</dbReference>
<evidence type="ECO:0000313" key="9">
    <source>
        <dbReference type="RefSeq" id="XP_011015502.1"/>
    </source>
</evidence>
<feature type="domain" description="ZZ-type" evidence="7">
    <location>
        <begin position="283"/>
        <end position="347"/>
    </location>
</feature>
<accession>A0AAJ6TQ74</accession>
<dbReference type="Pfam" id="PF13445">
    <property type="entry name" value="zf-RING_UBOX"/>
    <property type="match status" value="1"/>
</dbReference>
<dbReference type="PANTHER" id="PTHR15898">
    <property type="entry name" value="BIFUNCTIONAL APOPTOSIS REGULATOR"/>
    <property type="match status" value="1"/>
</dbReference>
<dbReference type="InterPro" id="IPR000433">
    <property type="entry name" value="Znf_ZZ"/>
</dbReference>
<reference evidence="9" key="1">
    <citation type="submission" date="2025-08" db="UniProtKB">
        <authorList>
            <consortium name="RefSeq"/>
        </authorList>
    </citation>
    <scope>IDENTIFICATION</scope>
</reference>
<dbReference type="PROSITE" id="PS50089">
    <property type="entry name" value="ZF_RING_2"/>
    <property type="match status" value="2"/>
</dbReference>
<dbReference type="GO" id="GO:0043161">
    <property type="term" value="P:proteasome-mediated ubiquitin-dependent protein catabolic process"/>
    <property type="evidence" value="ECO:0007669"/>
    <property type="project" value="TreeGrafter"/>
</dbReference>
<dbReference type="Pfam" id="PF00569">
    <property type="entry name" value="ZZ"/>
    <property type="match status" value="1"/>
</dbReference>
<dbReference type="GO" id="GO:0061630">
    <property type="term" value="F:ubiquitin protein ligase activity"/>
    <property type="evidence" value="ECO:0007669"/>
    <property type="project" value="TreeGrafter"/>
</dbReference>
<dbReference type="Gene3D" id="3.30.60.90">
    <property type="match status" value="1"/>
</dbReference>
<evidence type="ECO:0000256" key="2">
    <source>
        <dbReference type="ARBA" id="ARBA00022771"/>
    </source>
</evidence>
<keyword evidence="1" id="KW-0479">Metal-binding</keyword>
<dbReference type="RefSeq" id="XP_011015502.1">
    <property type="nucleotide sequence ID" value="XM_011017200.1"/>
</dbReference>
<keyword evidence="8" id="KW-1185">Reference proteome</keyword>
<dbReference type="SUPFAM" id="SSF57850">
    <property type="entry name" value="RING/U-box"/>
    <property type="match status" value="3"/>
</dbReference>
<evidence type="ECO:0000256" key="3">
    <source>
        <dbReference type="ARBA" id="ARBA00022833"/>
    </source>
</evidence>
<dbReference type="PANTHER" id="PTHR15898:SF15">
    <property type="entry name" value="E3 UBIQUITIN-PROTEIN LIGASE PRT1-LIKE"/>
    <property type="match status" value="1"/>
</dbReference>
<proteinExistence type="predicted"/>
<feature type="domain" description="RING-type" evidence="6">
    <location>
        <begin position="182"/>
        <end position="220"/>
    </location>
</feature>
<dbReference type="SMART" id="SM00184">
    <property type="entry name" value="RING"/>
    <property type="match status" value="2"/>
</dbReference>
<dbReference type="Gene3D" id="3.30.40.10">
    <property type="entry name" value="Zinc/RING finger domain, C3HC4 (zinc finger)"/>
    <property type="match status" value="2"/>
</dbReference>
<dbReference type="GO" id="GO:0008270">
    <property type="term" value="F:zinc ion binding"/>
    <property type="evidence" value="ECO:0007669"/>
    <property type="project" value="UniProtKB-KW"/>
</dbReference>
<evidence type="ECO:0000256" key="4">
    <source>
        <dbReference type="PROSITE-ProRule" id="PRU00228"/>
    </source>
</evidence>
<dbReference type="InterPro" id="IPR013083">
    <property type="entry name" value="Znf_RING/FYVE/PHD"/>
</dbReference>
<evidence type="ECO:0000259" key="7">
    <source>
        <dbReference type="PROSITE" id="PS50135"/>
    </source>
</evidence>
<dbReference type="GeneID" id="105119101"/>
<organism evidence="8 9">
    <name type="scientific">Populus euphratica</name>
    <name type="common">Euphrates poplar</name>
    <dbReference type="NCBI Taxonomy" id="75702"/>
    <lineage>
        <taxon>Eukaryota</taxon>
        <taxon>Viridiplantae</taxon>
        <taxon>Streptophyta</taxon>
        <taxon>Embryophyta</taxon>
        <taxon>Tracheophyta</taxon>
        <taxon>Spermatophyta</taxon>
        <taxon>Magnoliopsida</taxon>
        <taxon>eudicotyledons</taxon>
        <taxon>Gunneridae</taxon>
        <taxon>Pentapetalae</taxon>
        <taxon>rosids</taxon>
        <taxon>fabids</taxon>
        <taxon>Malpighiales</taxon>
        <taxon>Salicaceae</taxon>
        <taxon>Saliceae</taxon>
        <taxon>Populus</taxon>
    </lineage>
</organism>
<evidence type="ECO:0000256" key="5">
    <source>
        <dbReference type="SAM" id="MobiDB-lite"/>
    </source>
</evidence>
<dbReference type="FunFam" id="3.30.40.10:FF:000489">
    <property type="entry name" value="E3 ubiquitin-protein ligase PRT1"/>
    <property type="match status" value="1"/>
</dbReference>
<dbReference type="InterPro" id="IPR001841">
    <property type="entry name" value="Znf_RING"/>
</dbReference>
<dbReference type="InterPro" id="IPR043145">
    <property type="entry name" value="Znf_ZZ_sf"/>
</dbReference>
<gene>
    <name evidence="9" type="primary">LOC105119101</name>
</gene>
<keyword evidence="2 4" id="KW-0863">Zinc-finger</keyword>
<dbReference type="AlphaFoldDB" id="A0AAJ6TQ74"/>
<sequence>MQCQNDNNYEIPSPKHHHQREEGNDHEEEEDFLGQFQCPVCLDLLYKPVVLACGHISCFWCVFRCMNGFRKSHCPICRHPFNHFPRVCQLLDFLLMKICPIAYKTREGEVEEEAKKFGLFSPYCFSLGNVPEANHNHNIYRNTNHTLIISEGTANAAIKSCNLIRTGLEHGIQKASVADLLCAECKKLLFRPVVLNCGHVYCESCITNPMQGIPRCQFCQSSHPNGFPGVCFVLENFLEEHFSEIYAGRREGSTQAQQLAPRSSPVPSKVYSPWIFGNGPKVHIGVGCDSCGMLQIIGERYKCKDCWEEIGFDVCEACHNNPSYIPGRFNQQHEPEHHFEIVQPQGNVEHVHMQDLDQSDFPEDEDDDEHDFLAPVLLDDVLPDVEDGSNGMVDVSALVLSNDAAPDQEDGPDVS</sequence>